<protein>
    <recommendedName>
        <fullName evidence="3">DUF1905 domain-containing protein</fullName>
    </recommendedName>
</protein>
<dbReference type="OrthoDB" id="8246703at2"/>
<accession>A0A168ENS5</accession>
<reference evidence="1 2" key="1">
    <citation type="submission" date="2016-01" db="EMBL/GenBank/DDBJ databases">
        <title>Complete genome sequence of a soil Actinobacterium, Isoptericola dokdonensis DS-3.</title>
        <authorList>
            <person name="Kwon S.-K."/>
            <person name="Kim J.F."/>
        </authorList>
    </citation>
    <scope>NUCLEOTIDE SEQUENCE [LARGE SCALE GENOMIC DNA]</scope>
    <source>
        <strain evidence="1 2">DS-3</strain>
    </source>
</reference>
<dbReference type="Proteomes" id="UP000076794">
    <property type="component" value="Chromosome"/>
</dbReference>
<evidence type="ECO:0008006" key="3">
    <source>
        <dbReference type="Google" id="ProtNLM"/>
    </source>
</evidence>
<proteinExistence type="predicted"/>
<organism evidence="1 2">
    <name type="scientific">Isoptericola dokdonensis DS-3</name>
    <dbReference type="NCBI Taxonomy" id="1300344"/>
    <lineage>
        <taxon>Bacteria</taxon>
        <taxon>Bacillati</taxon>
        <taxon>Actinomycetota</taxon>
        <taxon>Actinomycetes</taxon>
        <taxon>Micrococcales</taxon>
        <taxon>Promicromonosporaceae</taxon>
        <taxon>Isoptericola</taxon>
    </lineage>
</organism>
<dbReference type="STRING" id="1300344.I598_0699"/>
<sequence length="94" mass="9796">MTPDPILDHTFTAPIGVDVKGEVWSCVEVPDARELFGSLRSVRVDATVDGVALPNVGLMPTGGGGLMLSLSAKVRKALGKDVGDTVTVHLTRPS</sequence>
<dbReference type="KEGG" id="ido:I598_0699"/>
<evidence type="ECO:0000313" key="2">
    <source>
        <dbReference type="Proteomes" id="UP000076794"/>
    </source>
</evidence>
<name>A0A168ENS5_9MICO</name>
<gene>
    <name evidence="1" type="ORF">I598_0699</name>
</gene>
<evidence type="ECO:0000313" key="1">
    <source>
        <dbReference type="EMBL" id="ANC30277.1"/>
    </source>
</evidence>
<dbReference type="SUPFAM" id="SSF141694">
    <property type="entry name" value="AF2212/PG0164-like"/>
    <property type="match status" value="1"/>
</dbReference>
<dbReference type="Pfam" id="PF08922">
    <property type="entry name" value="DUF1905"/>
    <property type="match status" value="1"/>
</dbReference>
<keyword evidence="2" id="KW-1185">Reference proteome</keyword>
<dbReference type="PATRIC" id="fig|1300344.3.peg.702"/>
<dbReference type="AlphaFoldDB" id="A0A168ENS5"/>
<dbReference type="EMBL" id="CP014209">
    <property type="protein sequence ID" value="ANC30277.1"/>
    <property type="molecule type" value="Genomic_DNA"/>
</dbReference>
<dbReference type="InterPro" id="IPR037079">
    <property type="entry name" value="AF2212/PG0164-like_sf"/>
</dbReference>
<dbReference type="RefSeq" id="WP_068201302.1">
    <property type="nucleotide sequence ID" value="NZ_CP014209.1"/>
</dbReference>
<dbReference type="Gene3D" id="2.40.30.100">
    <property type="entry name" value="AF2212/PG0164-like"/>
    <property type="match status" value="1"/>
</dbReference>
<dbReference type="InterPro" id="IPR015018">
    <property type="entry name" value="DUF1905"/>
</dbReference>